<sequence length="402" mass="44190">MEPSSMLLKPIAPDAALSQLQQEGYSVEVREQHLLLHAVPYVTSNREVARGTLICTYVQNAGAVIPPDNHQVWWTGEYPCFASGMPIEALRNEDCSRELFPNCHIRHRFSNKPDGISNFADHYSKLTHYAQLIQAQARVLDGSVDARGKSKVSIQQASVSPFAYEDSASARASIQAVSARLSALKLGLVGLGGTGSYILDQVAKTPVAEIHLFDGDCFLQHNAFRSPGAAASSDFASSPNKADYFKKRYELMHRGIFSHPHFVDIGNVGALDGLDFVFVCVDQGAARSCIVEHLVARKIPFIDVGMNLQLISESSKLIGTCRVTLCTAQRNDHVPSYIPMDEDHDDAIYHQNIQIADMNALNAQLAVMKWKQFQGFYQDDFGSHNLTFSVNTMSLVRAASGA</sequence>
<dbReference type="Pfam" id="PF00899">
    <property type="entry name" value="ThiF"/>
    <property type="match status" value="1"/>
</dbReference>
<evidence type="ECO:0000313" key="4">
    <source>
        <dbReference type="Proteomes" id="UP000484875"/>
    </source>
</evidence>
<dbReference type="RefSeq" id="WP_161089432.1">
    <property type="nucleotide sequence ID" value="NZ_WWCV01000011.1"/>
</dbReference>
<keyword evidence="3" id="KW-0548">Nucleotidyltransferase</keyword>
<keyword evidence="3" id="KW-0808">Transferase</keyword>
<comment type="caution">
    <text evidence="3">The sequence shown here is derived from an EMBL/GenBank/DDBJ whole genome shotgun (WGS) entry which is preliminary data.</text>
</comment>
<proteinExistence type="predicted"/>
<dbReference type="AlphaFoldDB" id="A0A845HIJ1"/>
<evidence type="ECO:0000259" key="2">
    <source>
        <dbReference type="Pfam" id="PF20590"/>
    </source>
</evidence>
<feature type="domain" description="THIF-type NAD/FAD binding fold" evidence="1">
    <location>
        <begin position="178"/>
        <end position="306"/>
    </location>
</feature>
<name>A0A845HIJ1_9BURK</name>
<dbReference type="Proteomes" id="UP000484875">
    <property type="component" value="Unassembled WGS sequence"/>
</dbReference>
<dbReference type="NCBIfam" id="NF004804">
    <property type="entry name" value="PRK06153.1-3"/>
    <property type="match status" value="1"/>
</dbReference>
<dbReference type="GO" id="GO:0008641">
    <property type="term" value="F:ubiquitin-like modifier activating enzyme activity"/>
    <property type="evidence" value="ECO:0007669"/>
    <property type="project" value="InterPro"/>
</dbReference>
<dbReference type="InterPro" id="IPR046741">
    <property type="entry name" value="DUF6791"/>
</dbReference>
<dbReference type="SUPFAM" id="SSF69572">
    <property type="entry name" value="Activating enzymes of the ubiquitin-like proteins"/>
    <property type="match status" value="1"/>
</dbReference>
<dbReference type="NCBIfam" id="NF004805">
    <property type="entry name" value="PRK06153.1-4"/>
    <property type="match status" value="1"/>
</dbReference>
<organism evidence="3 4">
    <name type="scientific">Duganella vulcania</name>
    <dbReference type="NCBI Taxonomy" id="2692166"/>
    <lineage>
        <taxon>Bacteria</taxon>
        <taxon>Pseudomonadati</taxon>
        <taxon>Pseudomonadota</taxon>
        <taxon>Betaproteobacteria</taxon>
        <taxon>Burkholderiales</taxon>
        <taxon>Oxalobacteraceae</taxon>
        <taxon>Telluria group</taxon>
        <taxon>Duganella</taxon>
    </lineage>
</organism>
<dbReference type="InterPro" id="IPR035985">
    <property type="entry name" value="Ubiquitin-activating_enz"/>
</dbReference>
<dbReference type="CDD" id="cd01483">
    <property type="entry name" value="E1_enzyme_family"/>
    <property type="match status" value="1"/>
</dbReference>
<dbReference type="GO" id="GO:0016779">
    <property type="term" value="F:nucleotidyltransferase activity"/>
    <property type="evidence" value="ECO:0007669"/>
    <property type="project" value="UniProtKB-KW"/>
</dbReference>
<protein>
    <submittedName>
        <fullName evidence="3">ThiF family adenylyltransferase</fullName>
    </submittedName>
</protein>
<feature type="domain" description="DUF6791" evidence="2">
    <location>
        <begin position="16"/>
        <end position="167"/>
    </location>
</feature>
<dbReference type="Gene3D" id="3.40.50.720">
    <property type="entry name" value="NAD(P)-binding Rossmann-like Domain"/>
    <property type="match status" value="1"/>
</dbReference>
<dbReference type="Pfam" id="PF20590">
    <property type="entry name" value="DUF6791"/>
    <property type="match status" value="1"/>
</dbReference>
<dbReference type="InterPro" id="IPR000594">
    <property type="entry name" value="ThiF_NAD_FAD-bd"/>
</dbReference>
<evidence type="ECO:0000259" key="1">
    <source>
        <dbReference type="Pfam" id="PF00899"/>
    </source>
</evidence>
<keyword evidence="4" id="KW-1185">Reference proteome</keyword>
<evidence type="ECO:0000313" key="3">
    <source>
        <dbReference type="EMBL" id="MYN16744.1"/>
    </source>
</evidence>
<gene>
    <name evidence="3" type="ORF">GTP81_08260</name>
</gene>
<dbReference type="EMBL" id="WWCV01000011">
    <property type="protein sequence ID" value="MYN16744.1"/>
    <property type="molecule type" value="Genomic_DNA"/>
</dbReference>
<accession>A0A845HIJ1</accession>
<reference evidence="3 4" key="1">
    <citation type="submission" date="2019-12" db="EMBL/GenBank/DDBJ databases">
        <title>Novel species isolated from a subtropical stream in China.</title>
        <authorList>
            <person name="Lu H."/>
        </authorList>
    </citation>
    <scope>NUCLEOTIDE SEQUENCE [LARGE SCALE GENOMIC DNA]</scope>
    <source>
        <strain evidence="3 4">FT107W</strain>
    </source>
</reference>